<evidence type="ECO:0000313" key="1">
    <source>
        <dbReference type="EMBL" id="EON66129.1"/>
    </source>
</evidence>
<dbReference type="RefSeq" id="XP_007781446.1">
    <property type="nucleotide sequence ID" value="XM_007783256.1"/>
</dbReference>
<proteinExistence type="predicted"/>
<evidence type="ECO:0000313" key="2">
    <source>
        <dbReference type="Proteomes" id="UP000016924"/>
    </source>
</evidence>
<dbReference type="PANTHER" id="PTHR42085:SF2">
    <property type="entry name" value="F-BOX DOMAIN-CONTAINING PROTEIN"/>
    <property type="match status" value="1"/>
</dbReference>
<name>R7YWG7_CONA1</name>
<reference evidence="2" key="1">
    <citation type="submission" date="2012-06" db="EMBL/GenBank/DDBJ databases">
        <title>The genome sequence of Coniosporium apollinis CBS 100218.</title>
        <authorList>
            <consortium name="The Broad Institute Genome Sequencing Platform"/>
            <person name="Cuomo C."/>
            <person name="Gorbushina A."/>
            <person name="Noack S."/>
            <person name="Walker B."/>
            <person name="Young S.K."/>
            <person name="Zeng Q."/>
            <person name="Gargeya S."/>
            <person name="Fitzgerald M."/>
            <person name="Haas B."/>
            <person name="Abouelleil A."/>
            <person name="Alvarado L."/>
            <person name="Arachchi H.M."/>
            <person name="Berlin A.M."/>
            <person name="Chapman S.B."/>
            <person name="Goldberg J."/>
            <person name="Griggs A."/>
            <person name="Gujja S."/>
            <person name="Hansen M."/>
            <person name="Howarth C."/>
            <person name="Imamovic A."/>
            <person name="Larimer J."/>
            <person name="McCowan C."/>
            <person name="Montmayeur A."/>
            <person name="Murphy C."/>
            <person name="Neiman D."/>
            <person name="Pearson M."/>
            <person name="Priest M."/>
            <person name="Roberts A."/>
            <person name="Saif S."/>
            <person name="Shea T."/>
            <person name="Sisk P."/>
            <person name="Sykes S."/>
            <person name="Wortman J."/>
            <person name="Nusbaum C."/>
            <person name="Birren B."/>
        </authorList>
    </citation>
    <scope>NUCLEOTIDE SEQUENCE [LARGE SCALE GENOMIC DNA]</scope>
    <source>
        <strain evidence="2">CBS 100218</strain>
    </source>
</reference>
<dbReference type="Proteomes" id="UP000016924">
    <property type="component" value="Unassembled WGS sequence"/>
</dbReference>
<keyword evidence="2" id="KW-1185">Reference proteome</keyword>
<dbReference type="HOGENOM" id="CLU_745986_0_0_1"/>
<dbReference type="GeneID" id="19902683"/>
<sequence length="378" mass="43505">MLKLPTEIRLRIFEYLLPSRALSYEWPDSDDDSEVYESAACELGDWNMSLLLVNRQIHQEASSTLYGQARFSVDLNSERILIPGARYYVDPVSSDTNPYGQGWKADLTVLPYRKIQRFYVEVTVPYELDTSTPSQWEQALYDVRDNVRRLVALLLEVNRIRELRIVVSLYTCKLRFESVVAPAKWLLEPLWSLRNVVRVDLEDIELLHRSLPFDHESHKYSKTLIGTKSMKGPLDKSEMEPYDTEWSAYVKEKEALFPSTTVAPATPHEVIGAYERITNAAVALRDVVPCGAEWGINRSEHLTQLKDILHLARVARENENLNELGKIGTKLPEIWDGVLRQQEDRRALVDGKVSCLRAEEITNFKITKYFKSISQAND</sequence>
<organism evidence="1 2">
    <name type="scientific">Coniosporium apollinis (strain CBS 100218)</name>
    <name type="common">Rock-inhabiting black yeast</name>
    <dbReference type="NCBI Taxonomy" id="1168221"/>
    <lineage>
        <taxon>Eukaryota</taxon>
        <taxon>Fungi</taxon>
        <taxon>Dikarya</taxon>
        <taxon>Ascomycota</taxon>
        <taxon>Pezizomycotina</taxon>
        <taxon>Dothideomycetes</taxon>
        <taxon>Dothideomycetes incertae sedis</taxon>
        <taxon>Coniosporium</taxon>
    </lineage>
</organism>
<dbReference type="PANTHER" id="PTHR42085">
    <property type="entry name" value="F-BOX DOMAIN-CONTAINING PROTEIN"/>
    <property type="match status" value="1"/>
</dbReference>
<dbReference type="OMA" id="KLQVRLC"/>
<gene>
    <name evidence="1" type="ORF">W97_05372</name>
</gene>
<accession>R7YWG7</accession>
<evidence type="ECO:0008006" key="3">
    <source>
        <dbReference type="Google" id="ProtNLM"/>
    </source>
</evidence>
<protein>
    <recommendedName>
        <fullName evidence="3">F-box domain-containing protein</fullName>
    </recommendedName>
</protein>
<dbReference type="OrthoDB" id="5600002at2759"/>
<dbReference type="AlphaFoldDB" id="R7YWG7"/>
<dbReference type="EMBL" id="JH767578">
    <property type="protein sequence ID" value="EON66129.1"/>
    <property type="molecule type" value="Genomic_DNA"/>
</dbReference>
<dbReference type="InterPro" id="IPR038883">
    <property type="entry name" value="AN11006-like"/>
</dbReference>
<dbReference type="STRING" id="1168221.R7YWG7"/>